<dbReference type="EMBL" id="JAYKXN010000006">
    <property type="protein sequence ID" value="KAK7278006.1"/>
    <property type="molecule type" value="Genomic_DNA"/>
</dbReference>
<sequence length="149" mass="16486">MSGVRFCCQGHSTEKGGIVESCEGQMLNSSTTWVKYNINTGICEHTRPGWSICCAATLLHKRSGRSVLPPSPLSCTLLRSSDASGTVTKPRILLQDPPCFDTPSWHTHDIVCNCLILDTDYWFASYGLIAEMELVIYGFILITEAVIWL</sequence>
<protein>
    <submittedName>
        <fullName evidence="1">Uncharacterized protein</fullName>
    </submittedName>
</protein>
<keyword evidence="2" id="KW-1185">Reference proteome</keyword>
<proteinExistence type="predicted"/>
<evidence type="ECO:0000313" key="1">
    <source>
        <dbReference type="EMBL" id="KAK7278006.1"/>
    </source>
</evidence>
<name>A0AAN9IKZ8_CLITE</name>
<organism evidence="1 2">
    <name type="scientific">Clitoria ternatea</name>
    <name type="common">Butterfly pea</name>
    <dbReference type="NCBI Taxonomy" id="43366"/>
    <lineage>
        <taxon>Eukaryota</taxon>
        <taxon>Viridiplantae</taxon>
        <taxon>Streptophyta</taxon>
        <taxon>Embryophyta</taxon>
        <taxon>Tracheophyta</taxon>
        <taxon>Spermatophyta</taxon>
        <taxon>Magnoliopsida</taxon>
        <taxon>eudicotyledons</taxon>
        <taxon>Gunneridae</taxon>
        <taxon>Pentapetalae</taxon>
        <taxon>rosids</taxon>
        <taxon>fabids</taxon>
        <taxon>Fabales</taxon>
        <taxon>Fabaceae</taxon>
        <taxon>Papilionoideae</taxon>
        <taxon>50 kb inversion clade</taxon>
        <taxon>NPAAA clade</taxon>
        <taxon>indigoferoid/millettioid clade</taxon>
        <taxon>Phaseoleae</taxon>
        <taxon>Clitoria</taxon>
    </lineage>
</organism>
<dbReference type="Proteomes" id="UP001359559">
    <property type="component" value="Unassembled WGS sequence"/>
</dbReference>
<reference evidence="1 2" key="1">
    <citation type="submission" date="2024-01" db="EMBL/GenBank/DDBJ databases">
        <title>The genomes of 5 underutilized Papilionoideae crops provide insights into root nodulation and disease resistance.</title>
        <authorList>
            <person name="Yuan L."/>
        </authorList>
    </citation>
    <scope>NUCLEOTIDE SEQUENCE [LARGE SCALE GENOMIC DNA]</scope>
    <source>
        <strain evidence="1">LY-2023</strain>
        <tissue evidence="1">Leaf</tissue>
    </source>
</reference>
<comment type="caution">
    <text evidence="1">The sequence shown here is derived from an EMBL/GenBank/DDBJ whole genome shotgun (WGS) entry which is preliminary data.</text>
</comment>
<evidence type="ECO:0000313" key="2">
    <source>
        <dbReference type="Proteomes" id="UP001359559"/>
    </source>
</evidence>
<gene>
    <name evidence="1" type="ORF">RJT34_23027</name>
</gene>
<dbReference type="AlphaFoldDB" id="A0AAN9IKZ8"/>
<accession>A0AAN9IKZ8</accession>